<dbReference type="Ensembl" id="ENSDLAT00005052736.2">
    <property type="protein sequence ID" value="ENSDLAP00005049476.2"/>
    <property type="gene ID" value="ENSDLAG00005021656.2"/>
</dbReference>
<name>A0A8C4HZT7_DICLA</name>
<reference evidence="1" key="1">
    <citation type="submission" date="2025-08" db="UniProtKB">
        <authorList>
            <consortium name="Ensembl"/>
        </authorList>
    </citation>
    <scope>IDENTIFICATION</scope>
</reference>
<dbReference type="SUPFAM" id="SSF52266">
    <property type="entry name" value="SGNH hydrolase"/>
    <property type="match status" value="1"/>
</dbReference>
<keyword evidence="2" id="KW-1185">Reference proteome</keyword>
<accession>A0A8C4HZT7</accession>
<dbReference type="AlphaFoldDB" id="A0A8C4HZT7"/>
<dbReference type="GeneTree" id="ENSGT01140000285570"/>
<dbReference type="Gene3D" id="3.40.50.12690">
    <property type="match status" value="1"/>
</dbReference>
<sequence>MFYTLFTVITESTLCHWTLIQNRNGDTLCPPPPGSELSNRFTVLEELCIFISSPPELSPNRLPGMLLRNWLTREDPVLPRPCSRCSPNENSREHVPASQLPSASTLIVTDSIVSDVKKRLAKTVWFPGAKGRFLTDKLMTILNSDPHAEAVVIHVGRNNIPLQQSELLKQVNHSSTCVLISDPLPAIKRGMGRLHRLLSLNTLIQSKNLVDNLNLFWTHQDFLKMDGIHPIFLGSLIACPLNIIPSCLLRGAGHCWV</sequence>
<protein>
    <submittedName>
        <fullName evidence="1">Uncharacterized protein</fullName>
    </submittedName>
</protein>
<dbReference type="Proteomes" id="UP000694389">
    <property type="component" value="Unassembled WGS sequence"/>
</dbReference>
<dbReference type="Gene3D" id="3.40.50.12700">
    <property type="match status" value="1"/>
</dbReference>
<evidence type="ECO:0000313" key="2">
    <source>
        <dbReference type="Proteomes" id="UP000694389"/>
    </source>
</evidence>
<reference evidence="1" key="2">
    <citation type="submission" date="2025-09" db="UniProtKB">
        <authorList>
            <consortium name="Ensembl"/>
        </authorList>
    </citation>
    <scope>IDENTIFICATION</scope>
</reference>
<evidence type="ECO:0000313" key="1">
    <source>
        <dbReference type="Ensembl" id="ENSDLAP00005049476.2"/>
    </source>
</evidence>
<proteinExistence type="predicted"/>
<organism evidence="1 2">
    <name type="scientific">Dicentrarchus labrax</name>
    <name type="common">European seabass</name>
    <name type="synonym">Morone labrax</name>
    <dbReference type="NCBI Taxonomy" id="13489"/>
    <lineage>
        <taxon>Eukaryota</taxon>
        <taxon>Metazoa</taxon>
        <taxon>Chordata</taxon>
        <taxon>Craniata</taxon>
        <taxon>Vertebrata</taxon>
        <taxon>Euteleostomi</taxon>
        <taxon>Actinopterygii</taxon>
        <taxon>Neopterygii</taxon>
        <taxon>Teleostei</taxon>
        <taxon>Neoteleostei</taxon>
        <taxon>Acanthomorphata</taxon>
        <taxon>Eupercaria</taxon>
        <taxon>Moronidae</taxon>
        <taxon>Dicentrarchus</taxon>
    </lineage>
</organism>